<proteinExistence type="predicted"/>
<dbReference type="Proteomes" id="UP000772434">
    <property type="component" value="Unassembled WGS sequence"/>
</dbReference>
<evidence type="ECO:0000256" key="1">
    <source>
        <dbReference type="SAM" id="MobiDB-lite"/>
    </source>
</evidence>
<reference evidence="2" key="1">
    <citation type="submission" date="2020-11" db="EMBL/GenBank/DDBJ databases">
        <authorList>
            <consortium name="DOE Joint Genome Institute"/>
            <person name="Ahrendt S."/>
            <person name="Riley R."/>
            <person name="Andreopoulos W."/>
            <person name="Labutti K."/>
            <person name="Pangilinan J."/>
            <person name="Ruiz-Duenas F.J."/>
            <person name="Barrasa J.M."/>
            <person name="Sanchez-Garcia M."/>
            <person name="Camarero S."/>
            <person name="Miyauchi S."/>
            <person name="Serrano A."/>
            <person name="Linde D."/>
            <person name="Babiker R."/>
            <person name="Drula E."/>
            <person name="Ayuso-Fernandez I."/>
            <person name="Pacheco R."/>
            <person name="Padilla G."/>
            <person name="Ferreira P."/>
            <person name="Barriuso J."/>
            <person name="Kellner H."/>
            <person name="Castanera R."/>
            <person name="Alfaro M."/>
            <person name="Ramirez L."/>
            <person name="Pisabarro A.G."/>
            <person name="Kuo A."/>
            <person name="Tritt A."/>
            <person name="Lipzen A."/>
            <person name="He G."/>
            <person name="Yan M."/>
            <person name="Ng V."/>
            <person name="Cullen D."/>
            <person name="Martin F."/>
            <person name="Rosso M.-N."/>
            <person name="Henrissat B."/>
            <person name="Hibbett D."/>
            <person name="Martinez A.T."/>
            <person name="Grigoriev I.V."/>
        </authorList>
    </citation>
    <scope>NUCLEOTIDE SEQUENCE</scope>
    <source>
        <strain evidence="2">AH 40177</strain>
    </source>
</reference>
<dbReference type="EMBL" id="JADNRY010000100">
    <property type="protein sequence ID" value="KAF9065670.1"/>
    <property type="molecule type" value="Genomic_DNA"/>
</dbReference>
<dbReference type="AlphaFoldDB" id="A0A9P5U3F8"/>
<organism evidence="2 3">
    <name type="scientific">Rhodocollybia butyracea</name>
    <dbReference type="NCBI Taxonomy" id="206335"/>
    <lineage>
        <taxon>Eukaryota</taxon>
        <taxon>Fungi</taxon>
        <taxon>Dikarya</taxon>
        <taxon>Basidiomycota</taxon>
        <taxon>Agaricomycotina</taxon>
        <taxon>Agaricomycetes</taxon>
        <taxon>Agaricomycetidae</taxon>
        <taxon>Agaricales</taxon>
        <taxon>Marasmiineae</taxon>
        <taxon>Omphalotaceae</taxon>
        <taxon>Rhodocollybia</taxon>
    </lineage>
</organism>
<feature type="compositionally biased region" description="Polar residues" evidence="1">
    <location>
        <begin position="129"/>
        <end position="141"/>
    </location>
</feature>
<evidence type="ECO:0000313" key="3">
    <source>
        <dbReference type="Proteomes" id="UP000772434"/>
    </source>
</evidence>
<name>A0A9P5U3F8_9AGAR</name>
<sequence>MAKLDVSGVIGSCTRFIHAAQPAPGLILAPTVPGPLSHTYLSQFFLPTSQLQQLQLVPDPTLLVFPSAPTAPTTRYLHPYCIADDVNFGIKKWRQLSHADADSNAVLTLDPSGEKGHHNPGSTLPVPNPQASEPEPTSISEFPQPESLPNPLSESHLIPSLAQIQEEVNTLRRLESQLVINGGCSRPIGKIGVESSEDQVAVSAPGQKTEYHAEKMTIDRYGDLRRDSLAKKEERGEREDLHALRAPHTPCTWDARQNYIILLMAPQDFTANRQ</sequence>
<gene>
    <name evidence="2" type="ORF">BDP27DRAFT_1461922</name>
</gene>
<comment type="caution">
    <text evidence="2">The sequence shown here is derived from an EMBL/GenBank/DDBJ whole genome shotgun (WGS) entry which is preliminary data.</text>
</comment>
<accession>A0A9P5U3F8</accession>
<evidence type="ECO:0000313" key="2">
    <source>
        <dbReference type="EMBL" id="KAF9065670.1"/>
    </source>
</evidence>
<feature type="region of interest" description="Disordered" evidence="1">
    <location>
        <begin position="107"/>
        <end position="154"/>
    </location>
</feature>
<protein>
    <submittedName>
        <fullName evidence="2">Uncharacterized protein</fullName>
    </submittedName>
</protein>
<keyword evidence="3" id="KW-1185">Reference proteome</keyword>